<feature type="compositionally biased region" description="Pro residues" evidence="1">
    <location>
        <begin position="90"/>
        <end position="112"/>
    </location>
</feature>
<dbReference type="Proteomes" id="UP000817658">
    <property type="component" value="Chromosome 1"/>
</dbReference>
<reference evidence="2" key="1">
    <citation type="journal article" date="2002" name="Nature">
        <title>The genome sequence and structure of rice chromosome 1.</title>
        <authorList>
            <person name="Sasaki T."/>
            <person name="Matsumoto T."/>
            <person name="Yamamoto K."/>
            <person name="Sakata K."/>
            <person name="Baba T."/>
            <person name="Katayose Y."/>
            <person name="Wu J."/>
            <person name="Niimura Y."/>
            <person name="Cheng Z."/>
            <person name="Nagamura Y."/>
            <person name="Antonio B.A."/>
            <person name="Kanamori H."/>
            <person name="Hosokawa S."/>
            <person name="Masukawa M."/>
            <person name="Arikawa K."/>
            <person name="Chiden Y."/>
            <person name="Hayashi M."/>
            <person name="Okamoto M."/>
            <person name="Ando T."/>
            <person name="Aoki H."/>
            <person name="Arita K."/>
            <person name="Hamada M."/>
            <person name="Harada C."/>
            <person name="Hijishita S."/>
            <person name="Honda M."/>
            <person name="Ichikawa Y."/>
            <person name="Idonuma A."/>
            <person name="Iijima M."/>
            <person name="Ikeda M."/>
            <person name="Ikeno M."/>
            <person name="Itoh S."/>
            <person name="Itoh T."/>
            <person name="Itoh Y."/>
            <person name="Itoh Y."/>
            <person name="Iwabuchi A."/>
            <person name="Kamiya K."/>
            <person name="Karasawa W."/>
            <person name="Katagiri S."/>
            <person name="Kikuta A."/>
            <person name="Kobayashi N."/>
            <person name="Kono I."/>
            <person name="Machita K."/>
            <person name="Maehara T."/>
            <person name="Mizuno H."/>
            <person name="Mizubayashi T."/>
            <person name="Mukai Y."/>
            <person name="Nagasaki H."/>
            <person name="Nakashima M."/>
            <person name="Nakama Y."/>
            <person name="Nakamichi Y."/>
            <person name="Nakamura M."/>
            <person name="Namiki N."/>
            <person name="Negishi M."/>
            <person name="Ohta I."/>
            <person name="Ono N."/>
            <person name="Saji S."/>
            <person name="Sakai K."/>
            <person name="Shibata M."/>
            <person name="Shimokawa T."/>
            <person name="Shomura A."/>
            <person name="Song J."/>
            <person name="Takazaki Y."/>
            <person name="Terasawa K."/>
            <person name="Tsuji K."/>
            <person name="Waki K."/>
            <person name="Yamagata H."/>
            <person name="Yamane H."/>
            <person name="Yoshiki S."/>
            <person name="Yoshihara R."/>
            <person name="Yukawa K."/>
            <person name="Zhong H."/>
            <person name="Iwama H."/>
            <person name="Endo T."/>
            <person name="Ito H."/>
            <person name="Hahn J.H."/>
            <person name="Kim H.I."/>
            <person name="Eun M.Y."/>
            <person name="Yano M."/>
            <person name="Jiang J."/>
            <person name="Gojobori T."/>
        </authorList>
    </citation>
    <scope>NUCLEOTIDE SEQUENCE</scope>
</reference>
<dbReference type="EMBL" id="AP003336">
    <property type="protein sequence ID" value="BAD53183.1"/>
    <property type="molecule type" value="Genomic_DNA"/>
</dbReference>
<protein>
    <submittedName>
        <fullName evidence="2">Zinc knuckle containing protein-like</fullName>
    </submittedName>
</protein>
<feature type="region of interest" description="Disordered" evidence="1">
    <location>
        <begin position="30"/>
        <end position="180"/>
    </location>
</feature>
<sequence>MEPRSPRRFPSPPAALFPSPLYLIVPRAPSSVSAARRPLSPSELCPRRRPLSPPLPPSSGSPPSSPRTSSRFGIASIGFAASSSTSSAPPFRPPTAGAPPSPSTRTAPPPSPASASPPSASPRPRRPRPLLRFARRPPERRRLRPPEPRRRLLPLRPPFPSSPSTRGEPRTAASFPPSLPSLGRCSVVPVVAAGDHRGASEPPPVGRTGEAAFGRAPRLPGGARLSAARARWTLGIFISPGHYGIVG</sequence>
<feature type="region of interest" description="Disordered" evidence="1">
    <location>
        <begin position="194"/>
        <end position="220"/>
    </location>
</feature>
<dbReference type="Proteomes" id="UP000000763">
    <property type="component" value="Chromosome 1"/>
</dbReference>
<evidence type="ECO:0000256" key="1">
    <source>
        <dbReference type="SAM" id="MobiDB-lite"/>
    </source>
</evidence>
<feature type="compositionally biased region" description="Pro residues" evidence="1">
    <location>
        <begin position="51"/>
        <end position="65"/>
    </location>
</feature>
<organism evidence="2">
    <name type="scientific">Oryza sativa subsp. japonica</name>
    <name type="common">Rice</name>
    <dbReference type="NCBI Taxonomy" id="39947"/>
    <lineage>
        <taxon>Eukaryota</taxon>
        <taxon>Viridiplantae</taxon>
        <taxon>Streptophyta</taxon>
        <taxon>Embryophyta</taxon>
        <taxon>Tracheophyta</taxon>
        <taxon>Spermatophyta</taxon>
        <taxon>Magnoliopsida</taxon>
        <taxon>Liliopsida</taxon>
        <taxon>Poales</taxon>
        <taxon>Poaceae</taxon>
        <taxon>BOP clade</taxon>
        <taxon>Oryzoideae</taxon>
        <taxon>Oryzeae</taxon>
        <taxon>Oryzinae</taxon>
        <taxon>Oryza</taxon>
        <taxon>Oryza sativa</taxon>
    </lineage>
</organism>
<proteinExistence type="predicted"/>
<evidence type="ECO:0000313" key="3">
    <source>
        <dbReference type="EMBL" id="BAD53183.1"/>
    </source>
</evidence>
<accession>Q5ZB52</accession>
<dbReference type="EMBL" id="AP003329">
    <property type="protein sequence ID" value="BAD53097.1"/>
    <property type="molecule type" value="Genomic_DNA"/>
</dbReference>
<dbReference type="AlphaFoldDB" id="Q5ZB52"/>
<accession>Q5ZBE9</accession>
<feature type="compositionally biased region" description="Low complexity" evidence="1">
    <location>
        <begin position="66"/>
        <end position="89"/>
    </location>
</feature>
<feature type="compositionally biased region" description="Basic residues" evidence="1">
    <location>
        <begin position="123"/>
        <end position="143"/>
    </location>
</feature>
<reference evidence="4" key="3">
    <citation type="journal article" date="2008" name="Nucleic Acids Res.">
        <title>The rice annotation project database (RAP-DB): 2008 update.</title>
        <authorList>
            <consortium name="The rice annotation project (RAP)"/>
        </authorList>
    </citation>
    <scope>GENOME REANNOTATION</scope>
    <source>
        <strain evidence="4">cv. Nipponbare</strain>
    </source>
</reference>
<name>Q5ZB52_ORYSJ</name>
<gene>
    <name evidence="2" type="ORF">B1045F02.49</name>
    <name evidence="3" type="ORF">B1151H08.8</name>
</gene>
<reference evidence="4" key="2">
    <citation type="journal article" date="2005" name="Nature">
        <title>The map-based sequence of the rice genome.</title>
        <authorList>
            <consortium name="International rice genome sequencing project (IRGSP)"/>
            <person name="Matsumoto T."/>
            <person name="Wu J."/>
            <person name="Kanamori H."/>
            <person name="Katayose Y."/>
            <person name="Fujisawa M."/>
            <person name="Namiki N."/>
            <person name="Mizuno H."/>
            <person name="Yamamoto K."/>
            <person name="Antonio B.A."/>
            <person name="Baba T."/>
            <person name="Sakata K."/>
            <person name="Nagamura Y."/>
            <person name="Aoki H."/>
            <person name="Arikawa K."/>
            <person name="Arita K."/>
            <person name="Bito T."/>
            <person name="Chiden Y."/>
            <person name="Fujitsuka N."/>
            <person name="Fukunaka R."/>
            <person name="Hamada M."/>
            <person name="Harada C."/>
            <person name="Hayashi A."/>
            <person name="Hijishita S."/>
            <person name="Honda M."/>
            <person name="Hosokawa S."/>
            <person name="Ichikawa Y."/>
            <person name="Idonuma A."/>
            <person name="Iijima M."/>
            <person name="Ikeda M."/>
            <person name="Ikeno M."/>
            <person name="Ito K."/>
            <person name="Ito S."/>
            <person name="Ito T."/>
            <person name="Ito Y."/>
            <person name="Ito Y."/>
            <person name="Iwabuchi A."/>
            <person name="Kamiya K."/>
            <person name="Karasawa W."/>
            <person name="Kurita K."/>
            <person name="Katagiri S."/>
            <person name="Kikuta A."/>
            <person name="Kobayashi H."/>
            <person name="Kobayashi N."/>
            <person name="Machita K."/>
            <person name="Maehara T."/>
            <person name="Masukawa M."/>
            <person name="Mizubayashi T."/>
            <person name="Mukai Y."/>
            <person name="Nagasaki H."/>
            <person name="Nagata Y."/>
            <person name="Naito S."/>
            <person name="Nakashima M."/>
            <person name="Nakama Y."/>
            <person name="Nakamichi Y."/>
            <person name="Nakamura M."/>
            <person name="Meguro A."/>
            <person name="Negishi M."/>
            <person name="Ohta I."/>
            <person name="Ohta T."/>
            <person name="Okamoto M."/>
            <person name="Ono N."/>
            <person name="Saji S."/>
            <person name="Sakaguchi M."/>
            <person name="Sakai K."/>
            <person name="Shibata M."/>
            <person name="Shimokawa T."/>
            <person name="Song J."/>
            <person name="Takazaki Y."/>
            <person name="Terasawa K."/>
            <person name="Tsugane M."/>
            <person name="Tsuji K."/>
            <person name="Ueda S."/>
            <person name="Waki K."/>
            <person name="Yamagata H."/>
            <person name="Yamamoto M."/>
            <person name="Yamamoto S."/>
            <person name="Yamane H."/>
            <person name="Yoshiki S."/>
            <person name="Yoshihara R."/>
            <person name="Yukawa K."/>
            <person name="Zhong H."/>
            <person name="Yano M."/>
            <person name="Yuan Q."/>
            <person name="Ouyang S."/>
            <person name="Liu J."/>
            <person name="Jones K.M."/>
            <person name="Gansberger K."/>
            <person name="Moffat K."/>
            <person name="Hill J."/>
            <person name="Bera J."/>
            <person name="Fadrosh D."/>
            <person name="Jin S."/>
            <person name="Johri S."/>
            <person name="Kim M."/>
            <person name="Overton L."/>
            <person name="Reardon M."/>
            <person name="Tsitrin T."/>
            <person name="Vuong H."/>
            <person name="Weaver B."/>
            <person name="Ciecko A."/>
            <person name="Tallon L."/>
            <person name="Jackson J."/>
            <person name="Pai G."/>
            <person name="Aken S.V."/>
            <person name="Utterback T."/>
            <person name="Reidmuller S."/>
            <person name="Feldblyum T."/>
            <person name="Hsiao J."/>
            <person name="Zismann V."/>
            <person name="Iobst S."/>
            <person name="de Vazeille A.R."/>
            <person name="Buell C.R."/>
            <person name="Ying K."/>
            <person name="Li Y."/>
            <person name="Lu T."/>
            <person name="Huang Y."/>
            <person name="Zhao Q."/>
            <person name="Feng Q."/>
            <person name="Zhang L."/>
            <person name="Zhu J."/>
            <person name="Weng Q."/>
            <person name="Mu J."/>
            <person name="Lu Y."/>
            <person name="Fan D."/>
            <person name="Liu Y."/>
            <person name="Guan J."/>
            <person name="Zhang Y."/>
            <person name="Yu S."/>
            <person name="Liu X."/>
            <person name="Zhang Y."/>
            <person name="Hong G."/>
            <person name="Han B."/>
            <person name="Choisne N."/>
            <person name="Demange N."/>
            <person name="Orjeda G."/>
            <person name="Samain S."/>
            <person name="Cattolico L."/>
            <person name="Pelletier E."/>
            <person name="Couloux A."/>
            <person name="Segurens B."/>
            <person name="Wincker P."/>
            <person name="D'Hont A."/>
            <person name="Scarpelli C."/>
            <person name="Weissenbach J."/>
            <person name="Salanoubat M."/>
            <person name="Quetier F."/>
            <person name="Yu Y."/>
            <person name="Kim H.R."/>
            <person name="Rambo T."/>
            <person name="Currie J."/>
            <person name="Collura K."/>
            <person name="Luo M."/>
            <person name="Yang T."/>
            <person name="Ammiraju J.S.S."/>
            <person name="Engler F."/>
            <person name="Soderlund C."/>
            <person name="Wing R.A."/>
            <person name="Palmer L.E."/>
            <person name="de la Bastide M."/>
            <person name="Spiegel L."/>
            <person name="Nascimento L."/>
            <person name="Zutavern T."/>
            <person name="O'Shaughnessy A."/>
            <person name="Dike S."/>
            <person name="Dedhia N."/>
            <person name="Preston R."/>
            <person name="Balija V."/>
            <person name="McCombie W.R."/>
            <person name="Chow T."/>
            <person name="Chen H."/>
            <person name="Chung M."/>
            <person name="Chen C."/>
            <person name="Shaw J."/>
            <person name="Wu H."/>
            <person name="Hsiao K."/>
            <person name="Chao Y."/>
            <person name="Chu M."/>
            <person name="Cheng C."/>
            <person name="Hour A."/>
            <person name="Lee P."/>
            <person name="Lin S."/>
            <person name="Lin Y."/>
            <person name="Liou J."/>
            <person name="Liu S."/>
            <person name="Hsing Y."/>
            <person name="Raghuvanshi S."/>
            <person name="Mohanty A."/>
            <person name="Bharti A.K."/>
            <person name="Gaur A."/>
            <person name="Gupta V."/>
            <person name="Kumar D."/>
            <person name="Ravi V."/>
            <person name="Vij S."/>
            <person name="Kapur A."/>
            <person name="Khurana P."/>
            <person name="Khurana P."/>
            <person name="Khurana J.P."/>
            <person name="Tyagi A.K."/>
            <person name="Gaikwad K."/>
            <person name="Singh A."/>
            <person name="Dalal V."/>
            <person name="Srivastava S."/>
            <person name="Dixit A."/>
            <person name="Pal A.K."/>
            <person name="Ghazi I.A."/>
            <person name="Yadav M."/>
            <person name="Pandit A."/>
            <person name="Bhargava A."/>
            <person name="Sureshbabu K."/>
            <person name="Batra K."/>
            <person name="Sharma T.R."/>
            <person name="Mohapatra T."/>
            <person name="Singh N.K."/>
            <person name="Messing J."/>
            <person name="Nelson A.B."/>
            <person name="Fuks G."/>
            <person name="Kavchok S."/>
            <person name="Keizer G."/>
            <person name="Linton E."/>
            <person name="Llaca V."/>
            <person name="Song R."/>
            <person name="Tanyolac B."/>
            <person name="Young S."/>
            <person name="Ho-Il K."/>
            <person name="Hahn J.H."/>
            <person name="Sangsakoo G."/>
            <person name="Vanavichit A."/>
            <person name="de Mattos Luiz.A.T."/>
            <person name="Zimmer P.D."/>
            <person name="Malone G."/>
            <person name="Dellagostin O."/>
            <person name="de Oliveira A.C."/>
            <person name="Bevan M."/>
            <person name="Bancroft I."/>
            <person name="Minx P."/>
            <person name="Cordum H."/>
            <person name="Wilson R."/>
            <person name="Cheng Z."/>
            <person name="Jin W."/>
            <person name="Jiang J."/>
            <person name="Leong S.A."/>
            <person name="Iwama H."/>
            <person name="Gojobori T."/>
            <person name="Itoh T."/>
            <person name="Niimura Y."/>
            <person name="Fujii Y."/>
            <person name="Habara T."/>
            <person name="Sakai H."/>
            <person name="Sato Y."/>
            <person name="Wilson G."/>
            <person name="Kumar K."/>
            <person name="McCouch S."/>
            <person name="Juretic N."/>
            <person name="Hoen D."/>
            <person name="Wright S."/>
            <person name="Bruskiewich R."/>
            <person name="Bureau T."/>
            <person name="Miyao A."/>
            <person name="Hirochika H."/>
            <person name="Nishikawa T."/>
            <person name="Kadowaki K."/>
            <person name="Sugiura M."/>
            <person name="Burr B."/>
            <person name="Sasaki T."/>
        </authorList>
    </citation>
    <scope>NUCLEOTIDE SEQUENCE [LARGE SCALE GENOMIC DNA]</scope>
    <source>
        <strain evidence="4">cv. Nipponbare</strain>
    </source>
</reference>
<evidence type="ECO:0000313" key="4">
    <source>
        <dbReference type="Proteomes" id="UP000000763"/>
    </source>
</evidence>
<evidence type="ECO:0000313" key="2">
    <source>
        <dbReference type="EMBL" id="BAD53097.1"/>
    </source>
</evidence>